<dbReference type="SUPFAM" id="SSF51735">
    <property type="entry name" value="NAD(P)-binding Rossmann-fold domains"/>
    <property type="match status" value="1"/>
</dbReference>
<dbReference type="Proteomes" id="UP000265020">
    <property type="component" value="Unassembled WGS sequence"/>
</dbReference>
<dbReference type="Pfam" id="PF00106">
    <property type="entry name" value="adh_short"/>
    <property type="match status" value="1"/>
</dbReference>
<evidence type="ECO:0000313" key="3">
    <source>
        <dbReference type="Ensembl" id="ENSCVAP00000010558.1"/>
    </source>
</evidence>
<dbReference type="PANTHER" id="PTHR43391">
    <property type="entry name" value="RETINOL DEHYDROGENASE-RELATED"/>
    <property type="match status" value="1"/>
</dbReference>
<name>A0A3Q2CXE0_CYPVA</name>
<dbReference type="PANTHER" id="PTHR43391:SF1">
    <property type="entry name" value="RETINOL DEHYDROGENASE 8-LIKE ISOFORM X1"/>
    <property type="match status" value="1"/>
</dbReference>
<protein>
    <submittedName>
        <fullName evidence="3">Zmp:0000001048</fullName>
    </submittedName>
</protein>
<sequence>MGTSRVLVSGCSSGIGLAVAVRLANNVTKHFKAAGSAFNKILVIQKFDVCCEEFIKECINCLPNRQVDIPVSKAVAAMKELFDVNLFSLMRLVKEVLPDMKQRQDGHTVVMSSVVGIQGPLFSDVYSASKFAVEGFCESLVARHLKTLLTEFLVVDLHLFFPQICWTLKCIKKIPMDIKYSFPKEPPLLHQTNRL</sequence>
<reference evidence="3" key="1">
    <citation type="submission" date="2025-08" db="UniProtKB">
        <authorList>
            <consortium name="Ensembl"/>
        </authorList>
    </citation>
    <scope>IDENTIFICATION</scope>
</reference>
<comment type="similarity">
    <text evidence="1">Belongs to the short-chain dehydrogenases/reductases (SDR) family.</text>
</comment>
<dbReference type="GeneTree" id="ENSGT00940000165414"/>
<dbReference type="GO" id="GO:0005829">
    <property type="term" value="C:cytosol"/>
    <property type="evidence" value="ECO:0007669"/>
    <property type="project" value="TreeGrafter"/>
</dbReference>
<keyword evidence="4" id="KW-1185">Reference proteome</keyword>
<accession>A0A3Q2CXE0</accession>
<evidence type="ECO:0000256" key="1">
    <source>
        <dbReference type="ARBA" id="ARBA00006484"/>
    </source>
</evidence>
<evidence type="ECO:0000256" key="2">
    <source>
        <dbReference type="ARBA" id="ARBA00023002"/>
    </source>
</evidence>
<dbReference type="InterPro" id="IPR036291">
    <property type="entry name" value="NAD(P)-bd_dom_sf"/>
</dbReference>
<evidence type="ECO:0000313" key="4">
    <source>
        <dbReference type="Proteomes" id="UP000265020"/>
    </source>
</evidence>
<dbReference type="InterPro" id="IPR002347">
    <property type="entry name" value="SDR_fam"/>
</dbReference>
<organism evidence="3 4">
    <name type="scientific">Cyprinodon variegatus</name>
    <name type="common">Sheepshead minnow</name>
    <dbReference type="NCBI Taxonomy" id="28743"/>
    <lineage>
        <taxon>Eukaryota</taxon>
        <taxon>Metazoa</taxon>
        <taxon>Chordata</taxon>
        <taxon>Craniata</taxon>
        <taxon>Vertebrata</taxon>
        <taxon>Euteleostomi</taxon>
        <taxon>Actinopterygii</taxon>
        <taxon>Neopterygii</taxon>
        <taxon>Teleostei</taxon>
        <taxon>Neoteleostei</taxon>
        <taxon>Acanthomorphata</taxon>
        <taxon>Ovalentaria</taxon>
        <taxon>Atherinomorphae</taxon>
        <taxon>Cyprinodontiformes</taxon>
        <taxon>Cyprinodontidae</taxon>
        <taxon>Cyprinodon</taxon>
    </lineage>
</organism>
<dbReference type="GO" id="GO:0016491">
    <property type="term" value="F:oxidoreductase activity"/>
    <property type="evidence" value="ECO:0007669"/>
    <property type="project" value="UniProtKB-KW"/>
</dbReference>
<dbReference type="Gene3D" id="3.40.50.720">
    <property type="entry name" value="NAD(P)-binding Rossmann-like Domain"/>
    <property type="match status" value="1"/>
</dbReference>
<dbReference type="AlphaFoldDB" id="A0A3Q2CXE0"/>
<dbReference type="Ensembl" id="ENSCVAT00000017292.1">
    <property type="protein sequence ID" value="ENSCVAP00000010558.1"/>
    <property type="gene ID" value="ENSCVAG00000012778.1"/>
</dbReference>
<keyword evidence="2" id="KW-0560">Oxidoreductase</keyword>
<reference evidence="3" key="2">
    <citation type="submission" date="2025-09" db="UniProtKB">
        <authorList>
            <consortium name="Ensembl"/>
        </authorList>
    </citation>
    <scope>IDENTIFICATION</scope>
</reference>
<proteinExistence type="inferred from homology"/>
<dbReference type="PRINTS" id="PR00081">
    <property type="entry name" value="GDHRDH"/>
</dbReference>